<accession>A0A4Y2BIB9</accession>
<protein>
    <recommendedName>
        <fullName evidence="1">DDE-1 domain-containing protein</fullName>
    </recommendedName>
</protein>
<organism evidence="2 3">
    <name type="scientific">Araneus ventricosus</name>
    <name type="common">Orbweaver spider</name>
    <name type="synonym">Epeira ventricosa</name>
    <dbReference type="NCBI Taxonomy" id="182803"/>
    <lineage>
        <taxon>Eukaryota</taxon>
        <taxon>Metazoa</taxon>
        <taxon>Ecdysozoa</taxon>
        <taxon>Arthropoda</taxon>
        <taxon>Chelicerata</taxon>
        <taxon>Arachnida</taxon>
        <taxon>Araneae</taxon>
        <taxon>Araneomorphae</taxon>
        <taxon>Entelegynae</taxon>
        <taxon>Araneoidea</taxon>
        <taxon>Araneidae</taxon>
        <taxon>Araneus</taxon>
    </lineage>
</organism>
<dbReference type="Proteomes" id="UP000499080">
    <property type="component" value="Unassembled WGS sequence"/>
</dbReference>
<dbReference type="OrthoDB" id="6157693at2759"/>
<proteinExistence type="predicted"/>
<evidence type="ECO:0000259" key="1">
    <source>
        <dbReference type="Pfam" id="PF03184"/>
    </source>
</evidence>
<reference evidence="2 3" key="1">
    <citation type="journal article" date="2019" name="Sci. Rep.">
        <title>Orb-weaving spider Araneus ventricosus genome elucidates the spidroin gene catalogue.</title>
        <authorList>
            <person name="Kono N."/>
            <person name="Nakamura H."/>
            <person name="Ohtoshi R."/>
            <person name="Moran D.A.P."/>
            <person name="Shinohara A."/>
            <person name="Yoshida Y."/>
            <person name="Fujiwara M."/>
            <person name="Mori M."/>
            <person name="Tomita M."/>
            <person name="Arakawa K."/>
        </authorList>
    </citation>
    <scope>NUCLEOTIDE SEQUENCE [LARGE SCALE GENOMIC DNA]</scope>
</reference>
<dbReference type="InterPro" id="IPR004875">
    <property type="entry name" value="DDE_SF_endonuclease_dom"/>
</dbReference>
<keyword evidence="3" id="KW-1185">Reference proteome</keyword>
<dbReference type="AlphaFoldDB" id="A0A4Y2BIB9"/>
<dbReference type="EMBL" id="BGPR01000083">
    <property type="protein sequence ID" value="GBL92002.1"/>
    <property type="molecule type" value="Genomic_DNA"/>
</dbReference>
<feature type="domain" description="DDE-1" evidence="1">
    <location>
        <begin position="1"/>
        <end position="58"/>
    </location>
</feature>
<dbReference type="Pfam" id="PF03184">
    <property type="entry name" value="DDE_1"/>
    <property type="match status" value="1"/>
</dbReference>
<name>A0A4Y2BIB9_ARAVE</name>
<comment type="caution">
    <text evidence="2">The sequence shown here is derived from an EMBL/GenBank/DDBJ whole genome shotgun (WGS) entry which is preliminary data.</text>
</comment>
<sequence length="89" mass="9885">MDNAPAHPDVKTLKAKNITCIFMPPNTTAILQPTDQDVIESMKQHYRKQLLRKLLFKGGDDAEDAACSILESINAERLCLLGSQCQSLQ</sequence>
<gene>
    <name evidence="2" type="ORF">AVEN_102565_1</name>
</gene>
<evidence type="ECO:0000313" key="3">
    <source>
        <dbReference type="Proteomes" id="UP000499080"/>
    </source>
</evidence>
<evidence type="ECO:0000313" key="2">
    <source>
        <dbReference type="EMBL" id="GBL92002.1"/>
    </source>
</evidence>
<dbReference type="GO" id="GO:0003676">
    <property type="term" value="F:nucleic acid binding"/>
    <property type="evidence" value="ECO:0007669"/>
    <property type="project" value="InterPro"/>
</dbReference>